<feature type="transmembrane region" description="Helical" evidence="1">
    <location>
        <begin position="7"/>
        <end position="40"/>
    </location>
</feature>
<sequence>MSLFVSYIVGFLLLVSLGIFAISGSTLVLFILFPLFLIMICNSGVLEENEEEQSSHHLYIDHSAALEYVRLLDKIMQREKFYLIQNLKIDEISRHLMLTSKELDYILKKSKQCTFNQYLDDLRVLEVREMINIPEYEECDLACLAEACGFSNFADFETALCRVFNTNPQEFRERFIEQDV</sequence>
<dbReference type="AlphaFoldDB" id="A0A3D5IYB9"/>
<evidence type="ECO:0000313" key="4">
    <source>
        <dbReference type="Proteomes" id="UP000264330"/>
    </source>
</evidence>
<keyword evidence="1" id="KW-1133">Transmembrane helix</keyword>
<evidence type="ECO:0000259" key="2">
    <source>
        <dbReference type="PROSITE" id="PS01124"/>
    </source>
</evidence>
<evidence type="ECO:0000256" key="1">
    <source>
        <dbReference type="SAM" id="Phobius"/>
    </source>
</evidence>
<feature type="domain" description="HTH araC/xylS-type" evidence="2">
    <location>
        <begin position="73"/>
        <end position="174"/>
    </location>
</feature>
<comment type="caution">
    <text evidence="3">The sequence shown here is derived from an EMBL/GenBank/DDBJ whole genome shotgun (WGS) entry which is preliminary data.</text>
</comment>
<name>A0A3D5IYB9_9FLAO</name>
<reference evidence="3 4" key="1">
    <citation type="journal article" date="2018" name="Nat. Biotechnol.">
        <title>A standardized bacterial taxonomy based on genome phylogeny substantially revises the tree of life.</title>
        <authorList>
            <person name="Parks D.H."/>
            <person name="Chuvochina M."/>
            <person name="Waite D.W."/>
            <person name="Rinke C."/>
            <person name="Skarshewski A."/>
            <person name="Chaumeil P.A."/>
            <person name="Hugenholtz P."/>
        </authorList>
    </citation>
    <scope>NUCLEOTIDE SEQUENCE [LARGE SCALE GENOMIC DNA]</scope>
    <source>
        <strain evidence="3">UBA9359</strain>
    </source>
</reference>
<keyword evidence="1" id="KW-0812">Transmembrane</keyword>
<organism evidence="3 4">
    <name type="scientific">Zunongwangia profunda</name>
    <dbReference type="NCBI Taxonomy" id="398743"/>
    <lineage>
        <taxon>Bacteria</taxon>
        <taxon>Pseudomonadati</taxon>
        <taxon>Bacteroidota</taxon>
        <taxon>Flavobacteriia</taxon>
        <taxon>Flavobacteriales</taxon>
        <taxon>Flavobacteriaceae</taxon>
        <taxon>Zunongwangia</taxon>
    </lineage>
</organism>
<dbReference type="Pfam" id="PF12833">
    <property type="entry name" value="HTH_18"/>
    <property type="match status" value="1"/>
</dbReference>
<dbReference type="EMBL" id="DPMF01000176">
    <property type="protein sequence ID" value="HCV80879.1"/>
    <property type="molecule type" value="Genomic_DNA"/>
</dbReference>
<accession>A0A3D5IYB9</accession>
<dbReference type="PROSITE" id="PS01124">
    <property type="entry name" value="HTH_ARAC_FAMILY_2"/>
    <property type="match status" value="1"/>
</dbReference>
<dbReference type="GO" id="GO:0043565">
    <property type="term" value="F:sequence-specific DNA binding"/>
    <property type="evidence" value="ECO:0007669"/>
    <property type="project" value="InterPro"/>
</dbReference>
<dbReference type="InterPro" id="IPR018060">
    <property type="entry name" value="HTH_AraC"/>
</dbReference>
<dbReference type="GO" id="GO:0003700">
    <property type="term" value="F:DNA-binding transcription factor activity"/>
    <property type="evidence" value="ECO:0007669"/>
    <property type="project" value="InterPro"/>
</dbReference>
<protein>
    <submittedName>
        <fullName evidence="3">AraC family transcriptional regulator</fullName>
    </submittedName>
</protein>
<evidence type="ECO:0000313" key="3">
    <source>
        <dbReference type="EMBL" id="HCV80879.1"/>
    </source>
</evidence>
<dbReference type="Proteomes" id="UP000264330">
    <property type="component" value="Unassembled WGS sequence"/>
</dbReference>
<gene>
    <name evidence="3" type="ORF">DGQ38_07515</name>
</gene>
<dbReference type="Gene3D" id="1.10.10.60">
    <property type="entry name" value="Homeodomain-like"/>
    <property type="match status" value="1"/>
</dbReference>
<dbReference type="SMART" id="SM00342">
    <property type="entry name" value="HTH_ARAC"/>
    <property type="match status" value="1"/>
</dbReference>
<dbReference type="RefSeq" id="WP_041578901.1">
    <property type="nucleotide sequence ID" value="NZ_CAJXAW010000073.1"/>
</dbReference>
<proteinExistence type="predicted"/>
<keyword evidence="1" id="KW-0472">Membrane</keyword>